<gene>
    <name evidence="12" type="ORF">D0433_01810</name>
</gene>
<evidence type="ECO:0000256" key="5">
    <source>
        <dbReference type="ARBA" id="ARBA00023204"/>
    </source>
</evidence>
<keyword evidence="8" id="KW-0326">Glycosidase</keyword>
<dbReference type="InterPro" id="IPR052054">
    <property type="entry name" value="Oxidative_DNA_repair_enzyme"/>
</dbReference>
<dbReference type="SMART" id="SM00478">
    <property type="entry name" value="ENDO3c"/>
    <property type="match status" value="1"/>
</dbReference>
<keyword evidence="4" id="KW-0378">Hydrolase</keyword>
<evidence type="ECO:0000313" key="12">
    <source>
        <dbReference type="EMBL" id="RFM25149.1"/>
    </source>
</evidence>
<keyword evidence="5" id="KW-0234">DNA repair</keyword>
<dbReference type="EC" id="4.2.99.18" evidence="2"/>
<dbReference type="PANTHER" id="PTHR10242:SF2">
    <property type="entry name" value="N-GLYCOSYLASE_DNA LYASE"/>
    <property type="match status" value="1"/>
</dbReference>
<keyword evidence="6" id="KW-0456">Lyase</keyword>
<evidence type="ECO:0000256" key="1">
    <source>
        <dbReference type="ARBA" id="ARBA00010679"/>
    </source>
</evidence>
<dbReference type="GO" id="GO:0140078">
    <property type="term" value="F:class I DNA-(apurinic or apyrimidinic site) endonuclease activity"/>
    <property type="evidence" value="ECO:0007669"/>
    <property type="project" value="UniProtKB-EC"/>
</dbReference>
<feature type="region of interest" description="Disordered" evidence="10">
    <location>
        <begin position="1"/>
        <end position="22"/>
    </location>
</feature>
<dbReference type="EMBL" id="PHFL01000008">
    <property type="protein sequence ID" value="RFM25149.1"/>
    <property type="molecule type" value="Genomic_DNA"/>
</dbReference>
<dbReference type="GO" id="GO:0003684">
    <property type="term" value="F:damaged DNA binding"/>
    <property type="evidence" value="ECO:0007669"/>
    <property type="project" value="InterPro"/>
</dbReference>
<dbReference type="GO" id="GO:0006289">
    <property type="term" value="P:nucleotide-excision repair"/>
    <property type="evidence" value="ECO:0007669"/>
    <property type="project" value="InterPro"/>
</dbReference>
<keyword evidence="3" id="KW-0227">DNA damage</keyword>
<evidence type="ECO:0000256" key="8">
    <source>
        <dbReference type="ARBA" id="ARBA00023295"/>
    </source>
</evidence>
<comment type="caution">
    <text evidence="12">The sequence shown here is derived from an EMBL/GenBank/DDBJ whole genome shotgun (WGS) entry which is preliminary data.</text>
</comment>
<dbReference type="GO" id="GO:0006284">
    <property type="term" value="P:base-excision repair"/>
    <property type="evidence" value="ECO:0007669"/>
    <property type="project" value="InterPro"/>
</dbReference>
<proteinExistence type="inferred from homology"/>
<feature type="domain" description="HhH-GPD" evidence="11">
    <location>
        <begin position="207"/>
        <end position="375"/>
    </location>
</feature>
<evidence type="ECO:0000256" key="6">
    <source>
        <dbReference type="ARBA" id="ARBA00023239"/>
    </source>
</evidence>
<organism evidence="12 13">
    <name type="scientific">Candidatus Thermochlorobacter aerophilus</name>
    <dbReference type="NCBI Taxonomy" id="1868324"/>
    <lineage>
        <taxon>Bacteria</taxon>
        <taxon>Pseudomonadati</taxon>
        <taxon>Chlorobiota</taxon>
        <taxon>Chlorobiia</taxon>
        <taxon>Chlorobiales</taxon>
        <taxon>Candidatus Thermochlorobacteriaceae</taxon>
        <taxon>Candidatus Thermochlorobacter</taxon>
    </lineage>
</organism>
<evidence type="ECO:0000259" key="11">
    <source>
        <dbReference type="SMART" id="SM00478"/>
    </source>
</evidence>
<sequence length="383" mass="43556">MMETERMTEKSARNEKREARNCSKPAHSFVNATVMTSLHITTGYTATLSLSSPLNLHDTLFCGQAFRWQALAPHPLYDYFAVVHHAILALGLRGSTLYIFSSAPQIQHQPLTQFVEHYLGLSDQLDAVFSPSFRLRYPHVVQGASMYFGLRLLRQAPFETLISFMCAQGIGIALIRRQIQQLSQEFGTKLDVNTFARVTTLNAEGDFSEQDRIALSTKPSFISMPDTDRHFYLFPTPAQLAEAPLHRLRRCTNNNLQRARHIRQVARAVADGALRLETLSAPHSTLEQARQTLLEYDGIGEKIADCICLFGLQHHDAFPIDTHVRQYLAEWFGLVSPTYTLTARSYRHLAQAARKLLDTPYPGLAGQWLFHHWRRNIKQMTAY</sequence>
<dbReference type="InterPro" id="IPR012904">
    <property type="entry name" value="OGG_N"/>
</dbReference>
<dbReference type="PANTHER" id="PTHR10242">
    <property type="entry name" value="8-OXOGUANINE DNA GLYCOSYLASE"/>
    <property type="match status" value="1"/>
</dbReference>
<evidence type="ECO:0000256" key="10">
    <source>
        <dbReference type="SAM" id="MobiDB-lite"/>
    </source>
</evidence>
<evidence type="ECO:0000256" key="2">
    <source>
        <dbReference type="ARBA" id="ARBA00012720"/>
    </source>
</evidence>
<dbReference type="SUPFAM" id="SSF55945">
    <property type="entry name" value="TATA-box binding protein-like"/>
    <property type="match status" value="1"/>
</dbReference>
<dbReference type="Pfam" id="PF00730">
    <property type="entry name" value="HhH-GPD"/>
    <property type="match status" value="1"/>
</dbReference>
<dbReference type="Gene3D" id="1.10.340.30">
    <property type="entry name" value="Hypothetical protein, domain 2"/>
    <property type="match status" value="1"/>
</dbReference>
<accession>A0A395M2V5</accession>
<dbReference type="Gene3D" id="1.10.1670.10">
    <property type="entry name" value="Helix-hairpin-Helix base-excision DNA repair enzymes (C-terminal)"/>
    <property type="match status" value="1"/>
</dbReference>
<evidence type="ECO:0000256" key="3">
    <source>
        <dbReference type="ARBA" id="ARBA00022763"/>
    </source>
</evidence>
<protein>
    <recommendedName>
        <fullName evidence="2">DNA-(apurinic or apyrimidinic site) lyase</fullName>
        <ecNumber evidence="2">4.2.99.18</ecNumber>
    </recommendedName>
</protein>
<dbReference type="InterPro" id="IPR011257">
    <property type="entry name" value="DNA_glycosylase"/>
</dbReference>
<dbReference type="GO" id="GO:0008534">
    <property type="term" value="F:oxidized purine nucleobase lesion DNA N-glycosylase activity"/>
    <property type="evidence" value="ECO:0007669"/>
    <property type="project" value="InterPro"/>
</dbReference>
<keyword evidence="7" id="KW-0511">Multifunctional enzyme</keyword>
<evidence type="ECO:0000256" key="4">
    <source>
        <dbReference type="ARBA" id="ARBA00022801"/>
    </source>
</evidence>
<comment type="similarity">
    <text evidence="1">Belongs to the type-1 OGG1 family.</text>
</comment>
<dbReference type="CDD" id="cd00056">
    <property type="entry name" value="ENDO3c"/>
    <property type="match status" value="1"/>
</dbReference>
<evidence type="ECO:0000256" key="7">
    <source>
        <dbReference type="ARBA" id="ARBA00023268"/>
    </source>
</evidence>
<dbReference type="Gene3D" id="3.30.310.260">
    <property type="match status" value="1"/>
</dbReference>
<dbReference type="Pfam" id="PF07934">
    <property type="entry name" value="OGG_N"/>
    <property type="match status" value="1"/>
</dbReference>
<dbReference type="SUPFAM" id="SSF48150">
    <property type="entry name" value="DNA-glycosylase"/>
    <property type="match status" value="1"/>
</dbReference>
<dbReference type="AlphaFoldDB" id="A0A395M2V5"/>
<dbReference type="InterPro" id="IPR003265">
    <property type="entry name" value="HhH-GPD_domain"/>
</dbReference>
<dbReference type="Proteomes" id="UP000266389">
    <property type="component" value="Unassembled WGS sequence"/>
</dbReference>
<name>A0A395M2V5_9BACT</name>
<dbReference type="InterPro" id="IPR023170">
    <property type="entry name" value="HhH_base_excis_C"/>
</dbReference>
<evidence type="ECO:0000256" key="9">
    <source>
        <dbReference type="ARBA" id="ARBA00044632"/>
    </source>
</evidence>
<reference evidence="12 13" key="1">
    <citation type="journal article" date="2011" name="ISME J.">
        <title>Community ecology of hot spring cyanobacterial mats: predominant populations and their functional potential.</title>
        <authorList>
            <person name="Klatt C.G."/>
            <person name="Wood J.M."/>
            <person name="Rusch D.B."/>
            <person name="Bateson M.M."/>
            <person name="Hamamura N."/>
            <person name="Heidelberg J.F."/>
            <person name="Grossman A.R."/>
            <person name="Bhaya D."/>
            <person name="Cohan F.M."/>
            <person name="Kuhl M."/>
            <person name="Bryant D.A."/>
            <person name="Ward D.M."/>
        </authorList>
    </citation>
    <scope>NUCLEOTIDE SEQUENCE [LARGE SCALE GENOMIC DNA]</scope>
    <source>
        <strain evidence="12">OS</strain>
    </source>
</reference>
<comment type="catalytic activity">
    <reaction evidence="9">
        <text>2'-deoxyribonucleotide-(2'-deoxyribose 5'-phosphate)-2'-deoxyribonucleotide-DNA = a 3'-end 2'-deoxyribonucleotide-(2,3-dehydro-2,3-deoxyribose 5'-phosphate)-DNA + a 5'-end 5'-phospho-2'-deoxyribonucleoside-DNA + H(+)</text>
        <dbReference type="Rhea" id="RHEA:66592"/>
        <dbReference type="Rhea" id="RHEA-COMP:13180"/>
        <dbReference type="Rhea" id="RHEA-COMP:16897"/>
        <dbReference type="Rhea" id="RHEA-COMP:17067"/>
        <dbReference type="ChEBI" id="CHEBI:15378"/>
        <dbReference type="ChEBI" id="CHEBI:136412"/>
        <dbReference type="ChEBI" id="CHEBI:157695"/>
        <dbReference type="ChEBI" id="CHEBI:167181"/>
        <dbReference type="EC" id="4.2.99.18"/>
    </reaction>
</comment>
<evidence type="ECO:0000313" key="13">
    <source>
        <dbReference type="Proteomes" id="UP000266389"/>
    </source>
</evidence>
<feature type="compositionally biased region" description="Basic and acidic residues" evidence="10">
    <location>
        <begin position="1"/>
        <end position="21"/>
    </location>
</feature>